<evidence type="ECO:0000256" key="10">
    <source>
        <dbReference type="ARBA" id="ARBA00023157"/>
    </source>
</evidence>
<keyword evidence="11" id="KW-0325">Glycoprotein</keyword>
<dbReference type="AlphaFoldDB" id="A0A0B2VJM2"/>
<name>A0A0B2VJM2_TOXCA</name>
<evidence type="ECO:0000256" key="12">
    <source>
        <dbReference type="PIRNR" id="PIRNR036365"/>
    </source>
</evidence>
<dbReference type="Pfam" id="PF00431">
    <property type="entry name" value="CUB"/>
    <property type="match status" value="1"/>
</dbReference>
<dbReference type="Gene3D" id="2.60.120.290">
    <property type="entry name" value="Spermadhesin, CUB domain"/>
    <property type="match status" value="1"/>
</dbReference>
<keyword evidence="20" id="KW-1185">Reference proteome</keyword>
<comment type="cofactor">
    <cofactor evidence="14 15">
        <name>Zn(2+)</name>
        <dbReference type="ChEBI" id="CHEBI:29105"/>
    </cofactor>
    <text evidence="14 15">Binds 1 zinc ion per subunit.</text>
</comment>
<feature type="binding site" evidence="14">
    <location>
        <position position="220"/>
    </location>
    <ligand>
        <name>Zn(2+)</name>
        <dbReference type="ChEBI" id="CHEBI:29105"/>
        <note>catalytic</note>
    </ligand>
</feature>
<evidence type="ECO:0000256" key="4">
    <source>
        <dbReference type="ARBA" id="ARBA00022670"/>
    </source>
</evidence>
<evidence type="ECO:0000256" key="1">
    <source>
        <dbReference type="ARBA" id="ARBA00004613"/>
    </source>
</evidence>
<dbReference type="GO" id="GO:0018996">
    <property type="term" value="P:molting cycle, collagen and cuticulin-based cuticle"/>
    <property type="evidence" value="ECO:0007669"/>
    <property type="project" value="InterPro"/>
</dbReference>
<evidence type="ECO:0000256" key="15">
    <source>
        <dbReference type="RuleBase" id="RU361183"/>
    </source>
</evidence>
<evidence type="ECO:0000313" key="19">
    <source>
        <dbReference type="EMBL" id="KHN83691.1"/>
    </source>
</evidence>
<dbReference type="STRING" id="6265.A0A0B2VJM2"/>
<comment type="caution">
    <text evidence="19">The sequence shown here is derived from an EMBL/GenBank/DDBJ whole genome shotgun (WGS) entry which is preliminary data.</text>
</comment>
<accession>A0A0B2VJM2</accession>
<dbReference type="InterPro" id="IPR017050">
    <property type="entry name" value="Metallopeptidase_nem"/>
</dbReference>
<dbReference type="GO" id="GO:0008270">
    <property type="term" value="F:zinc ion binding"/>
    <property type="evidence" value="ECO:0007669"/>
    <property type="project" value="UniProtKB-UniRule"/>
</dbReference>
<dbReference type="Proteomes" id="UP000031036">
    <property type="component" value="Unassembled WGS sequence"/>
</dbReference>
<dbReference type="SMART" id="SM00235">
    <property type="entry name" value="ZnMc"/>
    <property type="match status" value="1"/>
</dbReference>
<keyword evidence="10" id="KW-1015">Disulfide bond</keyword>
<dbReference type="FunFam" id="3.40.390.10:FF:000028">
    <property type="entry name" value="Zinc metalloproteinase"/>
    <property type="match status" value="1"/>
</dbReference>
<keyword evidence="3" id="KW-0245">EGF-like domain</keyword>
<dbReference type="PRINTS" id="PR00480">
    <property type="entry name" value="ASTACIN"/>
</dbReference>
<reference evidence="19 20" key="1">
    <citation type="submission" date="2014-11" db="EMBL/GenBank/DDBJ databases">
        <title>Genetic blueprint of the zoonotic pathogen Toxocara canis.</title>
        <authorList>
            <person name="Zhu X.-Q."/>
            <person name="Korhonen P.K."/>
            <person name="Cai H."/>
            <person name="Young N.D."/>
            <person name="Nejsum P."/>
            <person name="von Samson-Himmelstjerna G."/>
            <person name="Boag P.R."/>
            <person name="Tan P."/>
            <person name="Li Q."/>
            <person name="Min J."/>
            <person name="Yang Y."/>
            <person name="Wang X."/>
            <person name="Fang X."/>
            <person name="Hall R.S."/>
            <person name="Hofmann A."/>
            <person name="Sternberg P.W."/>
            <person name="Jex A.R."/>
            <person name="Gasser R.B."/>
        </authorList>
    </citation>
    <scope>NUCLEOTIDE SEQUENCE [LARGE SCALE GENOMIC DNA]</scope>
    <source>
        <strain evidence="19">PN_DK_2014</strain>
    </source>
</reference>
<organism evidence="19 20">
    <name type="scientific">Toxocara canis</name>
    <name type="common">Canine roundworm</name>
    <dbReference type="NCBI Taxonomy" id="6265"/>
    <lineage>
        <taxon>Eukaryota</taxon>
        <taxon>Metazoa</taxon>
        <taxon>Ecdysozoa</taxon>
        <taxon>Nematoda</taxon>
        <taxon>Chromadorea</taxon>
        <taxon>Rhabditida</taxon>
        <taxon>Spirurina</taxon>
        <taxon>Ascaridomorpha</taxon>
        <taxon>Ascaridoidea</taxon>
        <taxon>Toxocaridae</taxon>
        <taxon>Toxocara</taxon>
    </lineage>
</organism>
<dbReference type="CDD" id="cd04280">
    <property type="entry name" value="ZnMc_astacin_like"/>
    <property type="match status" value="1"/>
</dbReference>
<keyword evidence="7 14" id="KW-0378">Hydrolase</keyword>
<dbReference type="GO" id="GO:0004222">
    <property type="term" value="F:metalloendopeptidase activity"/>
    <property type="evidence" value="ECO:0007669"/>
    <property type="project" value="UniProtKB-UniRule"/>
</dbReference>
<dbReference type="OrthoDB" id="5913174at2759"/>
<evidence type="ECO:0000256" key="3">
    <source>
        <dbReference type="ARBA" id="ARBA00022536"/>
    </source>
</evidence>
<proteinExistence type="predicted"/>
<evidence type="ECO:0000256" key="6">
    <source>
        <dbReference type="ARBA" id="ARBA00022729"/>
    </source>
</evidence>
<dbReference type="SMART" id="SM00042">
    <property type="entry name" value="CUB"/>
    <property type="match status" value="1"/>
</dbReference>
<dbReference type="OMA" id="IMHYSAD"/>
<keyword evidence="5 14" id="KW-0479">Metal-binding</keyword>
<keyword evidence="4 14" id="KW-0645">Protease</keyword>
<keyword evidence="8 14" id="KW-0862">Zinc</keyword>
<dbReference type="PROSITE" id="PS01180">
    <property type="entry name" value="CUB"/>
    <property type="match status" value="1"/>
</dbReference>
<protein>
    <recommendedName>
        <fullName evidence="12">Zinc metalloproteinase</fullName>
    </recommendedName>
</protein>
<keyword evidence="9 14" id="KW-0482">Metalloprotease</keyword>
<evidence type="ECO:0000256" key="2">
    <source>
        <dbReference type="ARBA" id="ARBA00022525"/>
    </source>
</evidence>
<dbReference type="EMBL" id="JPKZ01001143">
    <property type="protein sequence ID" value="KHN83691.1"/>
    <property type="molecule type" value="Genomic_DNA"/>
</dbReference>
<dbReference type="GO" id="GO:0005576">
    <property type="term" value="C:extracellular region"/>
    <property type="evidence" value="ECO:0007669"/>
    <property type="project" value="UniProtKB-SubCell"/>
</dbReference>
<dbReference type="GO" id="GO:0006508">
    <property type="term" value="P:proteolysis"/>
    <property type="evidence" value="ECO:0007669"/>
    <property type="project" value="UniProtKB-KW"/>
</dbReference>
<dbReference type="CDD" id="cd00041">
    <property type="entry name" value="CUB"/>
    <property type="match status" value="1"/>
</dbReference>
<dbReference type="PANTHER" id="PTHR10127:SF877">
    <property type="entry name" value="ZINC METALLOPROTEINASE NAS-34"/>
    <property type="match status" value="1"/>
</dbReference>
<evidence type="ECO:0000256" key="8">
    <source>
        <dbReference type="ARBA" id="ARBA00022833"/>
    </source>
</evidence>
<keyword evidence="6" id="KW-0732">Signal</keyword>
<evidence type="ECO:0000256" key="16">
    <source>
        <dbReference type="SAM" id="MobiDB-lite"/>
    </source>
</evidence>
<feature type="active site" evidence="14">
    <location>
        <position position="217"/>
    </location>
</feature>
<feature type="binding site" evidence="14">
    <location>
        <position position="226"/>
    </location>
    <ligand>
        <name>Zn(2+)</name>
        <dbReference type="ChEBI" id="CHEBI:29105"/>
        <note>catalytic</note>
    </ligand>
</feature>
<evidence type="ECO:0000256" key="9">
    <source>
        <dbReference type="ARBA" id="ARBA00023049"/>
    </source>
</evidence>
<dbReference type="InterPro" id="IPR000859">
    <property type="entry name" value="CUB_dom"/>
</dbReference>
<evidence type="ECO:0000256" key="14">
    <source>
        <dbReference type="PROSITE-ProRule" id="PRU01211"/>
    </source>
</evidence>
<evidence type="ECO:0000259" key="17">
    <source>
        <dbReference type="PROSITE" id="PS01180"/>
    </source>
</evidence>
<dbReference type="MEROPS" id="M12.A25"/>
<dbReference type="PIRSF" id="PIRSF036365">
    <property type="entry name" value="Astacin_nematoda"/>
    <property type="match status" value="1"/>
</dbReference>
<dbReference type="Pfam" id="PF01400">
    <property type="entry name" value="Astacin"/>
    <property type="match status" value="1"/>
</dbReference>
<dbReference type="InterPro" id="IPR006026">
    <property type="entry name" value="Peptidase_Metallo"/>
</dbReference>
<gene>
    <name evidence="19" type="primary">hch-1</name>
    <name evidence="19" type="ORF">Tcan_02629</name>
</gene>
<feature type="compositionally biased region" description="Low complexity" evidence="16">
    <location>
        <begin position="480"/>
        <end position="564"/>
    </location>
</feature>
<dbReference type="Gene3D" id="3.40.390.10">
    <property type="entry name" value="Collagenase (Catalytic Domain)"/>
    <property type="match status" value="1"/>
</dbReference>
<feature type="region of interest" description="Disordered" evidence="16">
    <location>
        <begin position="474"/>
        <end position="590"/>
    </location>
</feature>
<evidence type="ECO:0000256" key="5">
    <source>
        <dbReference type="ARBA" id="ARBA00022723"/>
    </source>
</evidence>
<sequence>MTIAETVVVLLMSSSFTYTRYIDALLSKERPIFTDQSAEEFMCKLNAIQNEMINMKHVPTEKDGIVTNRKSASVKNPEQQRHLFEGDIVLTDEQMEVILENARKQLEELLKKGNNSEPSLLPSKTIISNVYYRWISFPIPFIIDKGANRSAILAGIKHWEDNTCLTFAPSNDTSGNISMIRFIRGSGCYSNIGRISRRAQNISIGNGCSSLGTVAHEIGHALGYFHEQSRYDRDAYVRIIAENVQNGLLSRFTKQPQITMVTYGVAYDFGSVMHYQRDAFSSNGKDTVVTLDANYQSTIGQRTGLSFADIKKMNFAYCNETCPQKLQCLNNGYTDPKNCSQCRCPDGSGGELCNELIQPPNLCEPLEQNATTSFRVLSAFGAGNCNFRITAPANRRVTIQLDILLFRRRIPCTTSFVEVRYGNDLSTTGARFCGGAPKAITSKTSTVIVLYRSIEITYFLLRFKYDPSTVLSNTLPDAKSGSTVSTTRSTTTNGSTVSTTPSTTTNGSTVSTTRSTTINGSTDSTTQSTTTNESTVPTTRSTTTNGSTVSTTRSTTTTSTSEVTLNRQKQKSPSKQKKSDDVNATTTASK</sequence>
<dbReference type="SUPFAM" id="SSF55486">
    <property type="entry name" value="Metalloproteases ('zincins'), catalytic domain"/>
    <property type="match status" value="1"/>
</dbReference>
<dbReference type="PANTHER" id="PTHR10127">
    <property type="entry name" value="DISCOIDIN, CUB, EGF, LAMININ , AND ZINC METALLOPROTEASE DOMAIN CONTAINING"/>
    <property type="match status" value="1"/>
</dbReference>
<comment type="subcellular location">
    <subcellularLocation>
        <location evidence="1 12">Secreted</location>
    </subcellularLocation>
</comment>
<evidence type="ECO:0000259" key="18">
    <source>
        <dbReference type="PROSITE" id="PS51864"/>
    </source>
</evidence>
<comment type="caution">
    <text evidence="13">Lacks conserved residue(s) required for the propagation of feature annotation.</text>
</comment>
<evidence type="ECO:0000256" key="13">
    <source>
        <dbReference type="PROSITE-ProRule" id="PRU00059"/>
    </source>
</evidence>
<dbReference type="InterPro" id="IPR035914">
    <property type="entry name" value="Sperma_CUB_dom_sf"/>
</dbReference>
<keyword evidence="2 12" id="KW-0964">Secreted</keyword>
<dbReference type="PROSITE" id="PS51864">
    <property type="entry name" value="ASTACIN"/>
    <property type="match status" value="1"/>
</dbReference>
<dbReference type="InterPro" id="IPR001506">
    <property type="entry name" value="Peptidase_M12A"/>
</dbReference>
<feature type="binding site" evidence="14">
    <location>
        <position position="216"/>
    </location>
    <ligand>
        <name>Zn(2+)</name>
        <dbReference type="ChEBI" id="CHEBI:29105"/>
        <note>catalytic</note>
    </ligand>
</feature>
<evidence type="ECO:0000256" key="7">
    <source>
        <dbReference type="ARBA" id="ARBA00022801"/>
    </source>
</evidence>
<dbReference type="InterPro" id="IPR024079">
    <property type="entry name" value="MetalloPept_cat_dom_sf"/>
</dbReference>
<dbReference type="InterPro" id="IPR034035">
    <property type="entry name" value="Astacin-like_dom"/>
</dbReference>
<feature type="domain" description="CUB" evidence="17">
    <location>
        <begin position="348"/>
        <end position="466"/>
    </location>
</feature>
<evidence type="ECO:0000313" key="20">
    <source>
        <dbReference type="Proteomes" id="UP000031036"/>
    </source>
</evidence>
<evidence type="ECO:0000256" key="11">
    <source>
        <dbReference type="ARBA" id="ARBA00023180"/>
    </source>
</evidence>
<feature type="domain" description="Peptidase M12A" evidence="18">
    <location>
        <begin position="124"/>
        <end position="319"/>
    </location>
</feature>
<dbReference type="SUPFAM" id="SSF49854">
    <property type="entry name" value="Spermadhesin, CUB domain"/>
    <property type="match status" value="1"/>
</dbReference>